<reference evidence="2 3" key="1">
    <citation type="journal article" date="2023" name="PLoS ONE">
        <title>Cytospora paraplurivora sp. nov. isolated from orchards with fruit tree decline syndrome in Ontario, Canada.</title>
        <authorList>
            <person name="Ilyukhin E."/>
            <person name="Nguyen H.D.T."/>
            <person name="Castle A.J."/>
            <person name="Ellouze W."/>
        </authorList>
    </citation>
    <scope>NUCLEOTIDE SEQUENCE [LARGE SCALE GENOMIC DNA]</scope>
    <source>
        <strain evidence="2 3">FDS-564</strain>
    </source>
</reference>
<feature type="region of interest" description="Disordered" evidence="1">
    <location>
        <begin position="1"/>
        <end position="20"/>
    </location>
</feature>
<accession>A0AAN9YDR3</accession>
<dbReference type="EMBL" id="JAJSPL020000041">
    <property type="protein sequence ID" value="KAK7734993.1"/>
    <property type="molecule type" value="Genomic_DNA"/>
</dbReference>
<gene>
    <name evidence="2" type="ORF">SLS53_007770</name>
</gene>
<protein>
    <submittedName>
        <fullName evidence="2">Uncharacterized protein</fullName>
    </submittedName>
</protein>
<feature type="compositionally biased region" description="Acidic residues" evidence="1">
    <location>
        <begin position="1"/>
        <end position="15"/>
    </location>
</feature>
<organism evidence="2 3">
    <name type="scientific">Cytospora paraplurivora</name>
    <dbReference type="NCBI Taxonomy" id="2898453"/>
    <lineage>
        <taxon>Eukaryota</taxon>
        <taxon>Fungi</taxon>
        <taxon>Dikarya</taxon>
        <taxon>Ascomycota</taxon>
        <taxon>Pezizomycotina</taxon>
        <taxon>Sordariomycetes</taxon>
        <taxon>Sordariomycetidae</taxon>
        <taxon>Diaporthales</taxon>
        <taxon>Cytosporaceae</taxon>
        <taxon>Cytospora</taxon>
    </lineage>
</organism>
<evidence type="ECO:0000313" key="3">
    <source>
        <dbReference type="Proteomes" id="UP001320245"/>
    </source>
</evidence>
<sequence>MVWTEREEDEEDEVNDAAVPVPGPVAEASMVEAATLVPAPVAEALIVEVAEPVDDTVSGFVALVEAPTTIPLDISESTVLRAELKGRPVEVGVTMPVGAITMPEPEIGIEDEEVAATMLLLVASVPIRVALAEAMPDVVATLLPVCVLIVSTEAWLAVEVEGSVVLVDPLVNPVELASAVELMAEAVEIPDDEEEAVRLVGCTTELGTEPVEAELKAEFDAELDARIALVMEAVVVSSAVVLAEIEIAKPVSVEVGSFALVVASEAVTVDTAELVLAYVVPDRLVPNRIEVVSVELKLESVPDTAEPVVLAFPGVVPDTGVAVASVELPLKAVPETLPPEAIPDTASLAELALPDVAADNTEVDVPIELTPEVVSDAADAVELAPAVLTSEETDPVVSEELALVVVVSDEADDVESVELTAEAAETMDVESVELEMVVLESVAEAAATITVVFVVPTAATLLVGTRAALEVTAAATLGLSVSDSGLPTGDVELPDEPDGTFVRLSKLSGNERLWIEDESEVVLWVVVEDKIGDVKLVTVALEYDLLTSRGKYIFRLATGSALANVEAATNAATKNDLVCILLVYQGFIRIAFVDE</sequence>
<name>A0AAN9YDR3_9PEZI</name>
<dbReference type="Proteomes" id="UP001320245">
    <property type="component" value="Unassembled WGS sequence"/>
</dbReference>
<evidence type="ECO:0000313" key="2">
    <source>
        <dbReference type="EMBL" id="KAK7734993.1"/>
    </source>
</evidence>
<proteinExistence type="predicted"/>
<keyword evidence="3" id="KW-1185">Reference proteome</keyword>
<comment type="caution">
    <text evidence="2">The sequence shown here is derived from an EMBL/GenBank/DDBJ whole genome shotgun (WGS) entry which is preliminary data.</text>
</comment>
<dbReference type="AlphaFoldDB" id="A0AAN9YDR3"/>
<evidence type="ECO:0000256" key="1">
    <source>
        <dbReference type="SAM" id="MobiDB-lite"/>
    </source>
</evidence>